<feature type="transmembrane region" description="Helical" evidence="1">
    <location>
        <begin position="6"/>
        <end position="30"/>
    </location>
</feature>
<organism evidence="3 4">
    <name type="scientific">Pseudolactococcus piscium</name>
    <dbReference type="NCBI Taxonomy" id="1364"/>
    <lineage>
        <taxon>Bacteria</taxon>
        <taxon>Bacillati</taxon>
        <taxon>Bacillota</taxon>
        <taxon>Bacilli</taxon>
        <taxon>Lactobacillales</taxon>
        <taxon>Streptococcaceae</taxon>
        <taxon>Pseudolactococcus</taxon>
    </lineage>
</organism>
<feature type="transmembrane region" description="Helical" evidence="1">
    <location>
        <begin position="90"/>
        <end position="113"/>
    </location>
</feature>
<reference evidence="3 4" key="1">
    <citation type="submission" date="2014-12" db="EMBL/GenBank/DDBJ databases">
        <title>Draft genome sequences of 10 type strains of Lactococcus.</title>
        <authorList>
            <person name="Sun Z."/>
            <person name="Zhong Z."/>
            <person name="Liu W."/>
            <person name="Zhang W."/>
            <person name="Zhang H."/>
        </authorList>
    </citation>
    <scope>NUCLEOTIDE SEQUENCE [LARGE SCALE GENOMIC DNA]</scope>
    <source>
        <strain evidence="3 4">DSM 6634</strain>
    </source>
</reference>
<comment type="caution">
    <text evidence="3">The sequence shown here is derived from an EMBL/GenBank/DDBJ whole genome shotgun (WGS) entry which is preliminary data.</text>
</comment>
<keyword evidence="1" id="KW-1133">Transmembrane helix</keyword>
<dbReference type="InterPro" id="IPR036890">
    <property type="entry name" value="HATPase_C_sf"/>
</dbReference>
<evidence type="ECO:0000313" key="4">
    <source>
        <dbReference type="Proteomes" id="UP000218282"/>
    </source>
</evidence>
<evidence type="ECO:0000256" key="1">
    <source>
        <dbReference type="SAM" id="Phobius"/>
    </source>
</evidence>
<dbReference type="InterPro" id="IPR032834">
    <property type="entry name" value="NatK-like_C"/>
</dbReference>
<dbReference type="PANTHER" id="PTHR40448:SF1">
    <property type="entry name" value="TWO-COMPONENT SENSOR HISTIDINE KINASE"/>
    <property type="match status" value="1"/>
</dbReference>
<dbReference type="Proteomes" id="UP000218282">
    <property type="component" value="Unassembled WGS sequence"/>
</dbReference>
<feature type="transmembrane region" description="Helical" evidence="1">
    <location>
        <begin position="185"/>
        <end position="204"/>
    </location>
</feature>
<feature type="transmembrane region" description="Helical" evidence="1">
    <location>
        <begin position="216"/>
        <end position="236"/>
    </location>
</feature>
<keyword evidence="3" id="KW-0808">Transferase</keyword>
<accession>A0A2A5S2D3</accession>
<dbReference type="EMBL" id="JXJW01000006">
    <property type="protein sequence ID" value="PCS07602.1"/>
    <property type="molecule type" value="Genomic_DNA"/>
</dbReference>
<name>A0A2A5S2D3_9LACT</name>
<dbReference type="GO" id="GO:0042802">
    <property type="term" value="F:identical protein binding"/>
    <property type="evidence" value="ECO:0007669"/>
    <property type="project" value="TreeGrafter"/>
</dbReference>
<gene>
    <name evidence="3" type="ORF">RU86_GL002040</name>
</gene>
<dbReference type="AlphaFoldDB" id="A0A2A5S2D3"/>
<feature type="transmembrane region" description="Helical" evidence="1">
    <location>
        <begin position="42"/>
        <end position="60"/>
    </location>
</feature>
<dbReference type="Pfam" id="PF14501">
    <property type="entry name" value="HATPase_c_5"/>
    <property type="match status" value="1"/>
</dbReference>
<keyword evidence="4" id="KW-1185">Reference proteome</keyword>
<sequence length="467" mass="54736">MDNRWGMITTIFLGLPLAALDVGINLYLLYQITSLKNKPKPLAFARYIGAGILLTLVSSVETAYHIPSFLKLCFMLVFLWWILEKDVTRSLFYTIFTLNFTYFVKLLVSTFIVCDLLRINHIVFEIVLSYFCVVPSYYLLLRYMIIRPSHLLISEQTIDMQQVAYMVPETRSEHERNIEKEQHHLIVLSNSMMLCFYLYSNIVRVTTDGNHDNDKYMIFTYVFLFIFMLYAINVKYKEWENQKLLRYKDYMVSGLTTYTQEVDKAYQSVRAFHHDFTNILLSMRETIATQEIGEIRKTYADILEKSNIILDENRQEVAKLANIKILEVKSVISAKILQADMQGINIELELPERVDTLRVDKLDIVRLLGIMLDNAIDEMTELEIDKPTIKLAIFNKGLSRYYVVENRMRQEKLPTKLLLSEGYSTKSKHRGYGLTSLAAIVATYPWVSYHIQAKSYTYRIELEMRIR</sequence>
<feature type="transmembrane region" description="Helical" evidence="1">
    <location>
        <begin position="119"/>
        <end position="140"/>
    </location>
</feature>
<dbReference type="GO" id="GO:0016301">
    <property type="term" value="F:kinase activity"/>
    <property type="evidence" value="ECO:0007669"/>
    <property type="project" value="UniProtKB-KW"/>
</dbReference>
<feature type="transmembrane region" description="Helical" evidence="1">
    <location>
        <begin position="66"/>
        <end position="83"/>
    </location>
</feature>
<keyword evidence="1" id="KW-0472">Membrane</keyword>
<keyword evidence="3" id="KW-0418">Kinase</keyword>
<protein>
    <submittedName>
        <fullName evidence="3">Sensor histidine kinase (Like protein to BlpH Spn)</fullName>
    </submittedName>
</protein>
<feature type="domain" description="Sensor histidine kinase NatK-like C-terminal" evidence="2">
    <location>
        <begin position="362"/>
        <end position="454"/>
    </location>
</feature>
<dbReference type="Gene3D" id="3.30.565.10">
    <property type="entry name" value="Histidine kinase-like ATPase, C-terminal domain"/>
    <property type="match status" value="1"/>
</dbReference>
<evidence type="ECO:0000313" key="3">
    <source>
        <dbReference type="EMBL" id="PCS07602.1"/>
    </source>
</evidence>
<evidence type="ECO:0000259" key="2">
    <source>
        <dbReference type="Pfam" id="PF14501"/>
    </source>
</evidence>
<dbReference type="PANTHER" id="PTHR40448">
    <property type="entry name" value="TWO-COMPONENT SENSOR HISTIDINE KINASE"/>
    <property type="match status" value="1"/>
</dbReference>
<keyword evidence="1" id="KW-0812">Transmembrane</keyword>
<proteinExistence type="predicted"/>